<evidence type="ECO:0000313" key="4">
    <source>
        <dbReference type="EMBL" id="HIW85370.1"/>
    </source>
</evidence>
<dbReference type="Gene3D" id="3.30.70.240">
    <property type="match status" value="1"/>
</dbReference>
<evidence type="ECO:0000256" key="1">
    <source>
        <dbReference type="ARBA" id="ARBA00007665"/>
    </source>
</evidence>
<dbReference type="SUPFAM" id="SSF54980">
    <property type="entry name" value="EF-G C-terminal domain-like"/>
    <property type="match status" value="1"/>
</dbReference>
<comment type="caution">
    <text evidence="4">The sequence shown here is derived from an EMBL/GenBank/DDBJ whole genome shotgun (WGS) entry which is preliminary data.</text>
</comment>
<reference evidence="4" key="1">
    <citation type="journal article" date="2021" name="PeerJ">
        <title>Extensive microbial diversity within the chicken gut microbiome revealed by metagenomics and culture.</title>
        <authorList>
            <person name="Gilroy R."/>
            <person name="Ravi A."/>
            <person name="Getino M."/>
            <person name="Pursley I."/>
            <person name="Horton D.L."/>
            <person name="Alikhan N.F."/>
            <person name="Baker D."/>
            <person name="Gharbi K."/>
            <person name="Hall N."/>
            <person name="Watson M."/>
            <person name="Adriaenssens E.M."/>
            <person name="Foster-Nyarko E."/>
            <person name="Jarju S."/>
            <person name="Secka A."/>
            <person name="Antonio M."/>
            <person name="Oren A."/>
            <person name="Chaudhuri R.R."/>
            <person name="La Ragione R."/>
            <person name="Hildebrand F."/>
            <person name="Pallen M.J."/>
        </authorList>
    </citation>
    <scope>NUCLEOTIDE SEQUENCE</scope>
    <source>
        <strain evidence="4">421</strain>
    </source>
</reference>
<dbReference type="Pfam" id="PF09186">
    <property type="entry name" value="DUF1949"/>
    <property type="match status" value="1"/>
</dbReference>
<dbReference type="Pfam" id="PF01205">
    <property type="entry name" value="Impact_N"/>
    <property type="match status" value="1"/>
</dbReference>
<feature type="domain" description="Impact N-terminal" evidence="2">
    <location>
        <begin position="19"/>
        <end position="123"/>
    </location>
</feature>
<evidence type="ECO:0000313" key="5">
    <source>
        <dbReference type="Proteomes" id="UP000824205"/>
    </source>
</evidence>
<dbReference type="EMBL" id="DXGE01000011">
    <property type="protein sequence ID" value="HIW85370.1"/>
    <property type="molecule type" value="Genomic_DNA"/>
</dbReference>
<evidence type="ECO:0000259" key="3">
    <source>
        <dbReference type="Pfam" id="PF09186"/>
    </source>
</evidence>
<dbReference type="GO" id="GO:0005737">
    <property type="term" value="C:cytoplasm"/>
    <property type="evidence" value="ECO:0007669"/>
    <property type="project" value="TreeGrafter"/>
</dbReference>
<evidence type="ECO:0000259" key="2">
    <source>
        <dbReference type="Pfam" id="PF01205"/>
    </source>
</evidence>
<accession>A0A9D1RDC0</accession>
<name>A0A9D1RDC0_9FIRM</name>
<sequence>MDVDYITVEKEASAEFIERKSRFIGYVKPVSTEEEARDFIALVNSNHREATHNVPAYVLLNNNIQRCSDDGEPSGTAGVPVLEVILKSGVKDVCVVVTRYFGGVLLGTGGLVRAYSHASKLALEAGGIITMAKCAVLQVEAEYSYYERLSKLLAQSGANIEDCVFSDNVKIIFSVREQEVDAISNKLTEMSNGRFVPVKTGEKYAKVQK</sequence>
<dbReference type="Gene3D" id="3.30.230.30">
    <property type="entry name" value="Impact, N-terminal domain"/>
    <property type="match status" value="1"/>
</dbReference>
<dbReference type="PANTHER" id="PTHR16301">
    <property type="entry name" value="IMPACT-RELATED"/>
    <property type="match status" value="1"/>
</dbReference>
<dbReference type="InterPro" id="IPR036956">
    <property type="entry name" value="Impact_N_sf"/>
</dbReference>
<organism evidence="4 5">
    <name type="scientific">Candidatus Eubacterium faecipullorum</name>
    <dbReference type="NCBI Taxonomy" id="2838571"/>
    <lineage>
        <taxon>Bacteria</taxon>
        <taxon>Bacillati</taxon>
        <taxon>Bacillota</taxon>
        <taxon>Clostridia</taxon>
        <taxon>Eubacteriales</taxon>
        <taxon>Eubacteriaceae</taxon>
        <taxon>Eubacterium</taxon>
    </lineage>
</organism>
<dbReference type="InterPro" id="IPR015269">
    <property type="entry name" value="UPF0029_Impact_C"/>
</dbReference>
<dbReference type="PANTHER" id="PTHR16301:SF20">
    <property type="entry name" value="IMPACT FAMILY MEMBER YIGZ"/>
    <property type="match status" value="1"/>
</dbReference>
<protein>
    <submittedName>
        <fullName evidence="4">YigZ family protein</fullName>
    </submittedName>
</protein>
<proteinExistence type="inferred from homology"/>
<dbReference type="NCBIfam" id="TIGR00257">
    <property type="entry name" value="IMPACT_YIGZ"/>
    <property type="match status" value="1"/>
</dbReference>
<dbReference type="InterPro" id="IPR015796">
    <property type="entry name" value="Impact_YigZ-like"/>
</dbReference>
<dbReference type="InterPro" id="IPR020569">
    <property type="entry name" value="UPF0029_Impact_CS"/>
</dbReference>
<gene>
    <name evidence="4" type="ORF">IAA48_02650</name>
</gene>
<dbReference type="PROSITE" id="PS00910">
    <property type="entry name" value="UPF0029"/>
    <property type="match status" value="1"/>
</dbReference>
<dbReference type="InterPro" id="IPR020568">
    <property type="entry name" value="Ribosomal_Su5_D2-typ_SF"/>
</dbReference>
<feature type="domain" description="UPF0029" evidence="3">
    <location>
        <begin position="139"/>
        <end position="194"/>
    </location>
</feature>
<dbReference type="InterPro" id="IPR023582">
    <property type="entry name" value="Impact"/>
</dbReference>
<comment type="similarity">
    <text evidence="1">Belongs to the IMPACT family.</text>
</comment>
<reference evidence="4" key="2">
    <citation type="submission" date="2021-04" db="EMBL/GenBank/DDBJ databases">
        <authorList>
            <person name="Gilroy R."/>
        </authorList>
    </citation>
    <scope>NUCLEOTIDE SEQUENCE</scope>
    <source>
        <strain evidence="4">421</strain>
    </source>
</reference>
<dbReference type="GO" id="GO:0006446">
    <property type="term" value="P:regulation of translational initiation"/>
    <property type="evidence" value="ECO:0007669"/>
    <property type="project" value="TreeGrafter"/>
</dbReference>
<dbReference type="Proteomes" id="UP000824205">
    <property type="component" value="Unassembled WGS sequence"/>
</dbReference>
<dbReference type="AlphaFoldDB" id="A0A9D1RDC0"/>
<dbReference type="SUPFAM" id="SSF54211">
    <property type="entry name" value="Ribosomal protein S5 domain 2-like"/>
    <property type="match status" value="1"/>
</dbReference>
<dbReference type="InterPro" id="IPR035647">
    <property type="entry name" value="EFG_III/V"/>
</dbReference>
<dbReference type="InterPro" id="IPR001498">
    <property type="entry name" value="Impact_N"/>
</dbReference>